<keyword evidence="5 7" id="KW-0472">Membrane</keyword>
<evidence type="ECO:0000313" key="10">
    <source>
        <dbReference type="Proteomes" id="UP001373159"/>
    </source>
</evidence>
<evidence type="ECO:0000256" key="2">
    <source>
        <dbReference type="ARBA" id="ARBA00022475"/>
    </source>
</evidence>
<gene>
    <name evidence="9" type="ORF">V8P97_03095</name>
</gene>
<evidence type="ECO:0000256" key="6">
    <source>
        <dbReference type="SAM" id="MobiDB-lite"/>
    </source>
</evidence>
<comment type="subcellular location">
    <subcellularLocation>
        <location evidence="1">Cell membrane</location>
        <topology evidence="1">Multi-pass membrane protein</topology>
    </subcellularLocation>
</comment>
<dbReference type="RefSeq" id="WP_340468978.1">
    <property type="nucleotide sequence ID" value="NZ_JBANBB010000001.1"/>
</dbReference>
<feature type="transmembrane region" description="Helical" evidence="7">
    <location>
        <begin position="423"/>
        <end position="445"/>
    </location>
</feature>
<protein>
    <submittedName>
        <fullName evidence="9">ABC transporter permease</fullName>
    </submittedName>
</protein>
<dbReference type="Pfam" id="PF02687">
    <property type="entry name" value="FtsX"/>
    <property type="match status" value="1"/>
</dbReference>
<evidence type="ECO:0000313" key="9">
    <source>
        <dbReference type="EMBL" id="MEK0306457.1"/>
    </source>
</evidence>
<feature type="transmembrane region" description="Helical" evidence="7">
    <location>
        <begin position="340"/>
        <end position="367"/>
    </location>
</feature>
<dbReference type="InterPro" id="IPR050250">
    <property type="entry name" value="Macrolide_Exporter_MacB"/>
</dbReference>
<dbReference type="PANTHER" id="PTHR30572:SF9">
    <property type="entry name" value="ABC TRANSPORTER PERMEASE PROTEIN"/>
    <property type="match status" value="1"/>
</dbReference>
<name>A0ABU8ZN48_9BIFI</name>
<proteinExistence type="predicted"/>
<evidence type="ECO:0000256" key="3">
    <source>
        <dbReference type="ARBA" id="ARBA00022692"/>
    </source>
</evidence>
<comment type="caution">
    <text evidence="9">The sequence shown here is derived from an EMBL/GenBank/DDBJ whole genome shotgun (WGS) entry which is preliminary data.</text>
</comment>
<evidence type="ECO:0000256" key="4">
    <source>
        <dbReference type="ARBA" id="ARBA00022989"/>
    </source>
</evidence>
<organism evidence="9 10">
    <name type="scientific">Bifidobacterium favimelis</name>
    <dbReference type="NCBI Taxonomy" id="3122979"/>
    <lineage>
        <taxon>Bacteria</taxon>
        <taxon>Bacillati</taxon>
        <taxon>Actinomycetota</taxon>
        <taxon>Actinomycetes</taxon>
        <taxon>Bifidobacteriales</taxon>
        <taxon>Bifidobacteriaceae</taxon>
        <taxon>Bifidobacterium</taxon>
    </lineage>
</organism>
<accession>A0ABU8ZN48</accession>
<evidence type="ECO:0000259" key="8">
    <source>
        <dbReference type="Pfam" id="PF02687"/>
    </source>
</evidence>
<feature type="transmembrane region" description="Helical" evidence="7">
    <location>
        <begin position="296"/>
        <end position="319"/>
    </location>
</feature>
<feature type="domain" description="ABC3 transporter permease C-terminal" evidence="8">
    <location>
        <begin position="299"/>
        <end position="375"/>
    </location>
</feature>
<sequence length="458" mass="49173">MYIITNALKNIWRYRGRSLLFAATALSIIAICTTGVLIRNASGTLIDGYHGQFGSKVTLGPDLAKATPGSTKQPTTAQYLDFGRSELLQKAVYTAHMSGNVKGLTMLDEEEEGKYESHSTGSPEGMGAMPKSNLVGYDDPSISEEFTSGKRRIVDGRKYSGDRDCLISQQLAKLNHLKVGDAITFTSLDNGDPGVRLRISGIYADSTMNGKAQQQFKTPMLNRGNEILMSQQAARKLPAFVRQGYLEPEFYLKNPDQLDAFRKELKAKGLPDDFKVSTDEAAYKKVVAPVESLRRLATIFLALVLVLGGLVLLFLCLMAMRSRAYEIGVLRAIGMKGWKVSLGMITETVAIVALCLVLGLGVGTAAAQPLADSLLEGQQANSAQEGQAGEGVSPSNIVIAGQPTSEPDVKPAKINLGMDATSLAQISGVSMGMVLLSSMVGMIAVNRCQPRKLLSEGK</sequence>
<feature type="transmembrane region" description="Helical" evidence="7">
    <location>
        <begin position="19"/>
        <end position="38"/>
    </location>
</feature>
<dbReference type="InterPro" id="IPR003838">
    <property type="entry name" value="ABC3_permease_C"/>
</dbReference>
<keyword evidence="2" id="KW-1003">Cell membrane</keyword>
<evidence type="ECO:0000256" key="1">
    <source>
        <dbReference type="ARBA" id="ARBA00004651"/>
    </source>
</evidence>
<keyword evidence="4 7" id="KW-1133">Transmembrane helix</keyword>
<keyword evidence="10" id="KW-1185">Reference proteome</keyword>
<feature type="region of interest" description="Disordered" evidence="6">
    <location>
        <begin position="109"/>
        <end position="128"/>
    </location>
</feature>
<dbReference type="EMBL" id="JBANBB010000001">
    <property type="protein sequence ID" value="MEK0306457.1"/>
    <property type="molecule type" value="Genomic_DNA"/>
</dbReference>
<dbReference type="Proteomes" id="UP001373159">
    <property type="component" value="Unassembled WGS sequence"/>
</dbReference>
<evidence type="ECO:0000256" key="7">
    <source>
        <dbReference type="SAM" id="Phobius"/>
    </source>
</evidence>
<reference evidence="9 10" key="1">
    <citation type="submission" date="2024-02" db="EMBL/GenBank/DDBJ databases">
        <title>Bifidobacterium honeyensis sp. nov., isolated from the comb honey.</title>
        <authorList>
            <person name="Liu W."/>
            <person name="Li Y."/>
        </authorList>
    </citation>
    <scope>NUCLEOTIDE SEQUENCE [LARGE SCALE GENOMIC DNA]</scope>
    <source>
        <strain evidence="9 10">IMAU50988</strain>
    </source>
</reference>
<keyword evidence="3 7" id="KW-0812">Transmembrane</keyword>
<evidence type="ECO:0000256" key="5">
    <source>
        <dbReference type="ARBA" id="ARBA00023136"/>
    </source>
</evidence>
<dbReference type="PANTHER" id="PTHR30572">
    <property type="entry name" value="MEMBRANE COMPONENT OF TRANSPORTER-RELATED"/>
    <property type="match status" value="1"/>
</dbReference>